<organism evidence="2">
    <name type="scientific">Panicum hallii</name>
    <dbReference type="NCBI Taxonomy" id="206008"/>
    <lineage>
        <taxon>Eukaryota</taxon>
        <taxon>Viridiplantae</taxon>
        <taxon>Streptophyta</taxon>
        <taxon>Embryophyta</taxon>
        <taxon>Tracheophyta</taxon>
        <taxon>Spermatophyta</taxon>
        <taxon>Magnoliopsida</taxon>
        <taxon>Liliopsida</taxon>
        <taxon>Poales</taxon>
        <taxon>Poaceae</taxon>
        <taxon>PACMAD clade</taxon>
        <taxon>Panicoideae</taxon>
        <taxon>Panicodae</taxon>
        <taxon>Paniceae</taxon>
        <taxon>Panicinae</taxon>
        <taxon>Panicum</taxon>
        <taxon>Panicum sect. Panicum</taxon>
    </lineage>
</organism>
<dbReference type="AlphaFoldDB" id="A0A2T8I8E6"/>
<sequence length="121" mass="11429">MVDRIIDGRCAGFGQNDGARGPGSAAVQGAEGQRVGHAGARARGTPTEEVGGALGRWCRGGAGGGTGGSAGGALRRGGGGGGSGMDMHKGRGGGGGTGAADVETAAAKIENGEGRRGGRDI</sequence>
<gene>
    <name evidence="2" type="ORF">PAHAL_8G108500</name>
</gene>
<dbReference type="Proteomes" id="UP000243499">
    <property type="component" value="Chromosome 8"/>
</dbReference>
<dbReference type="EMBL" id="CM008053">
    <property type="protein sequence ID" value="PVH33947.1"/>
    <property type="molecule type" value="Genomic_DNA"/>
</dbReference>
<protein>
    <submittedName>
        <fullName evidence="2">Uncharacterized protein</fullName>
    </submittedName>
</protein>
<accession>A0A2T8I8E6</accession>
<name>A0A2T8I8E6_9POAL</name>
<feature type="compositionally biased region" description="Gly residues" evidence="1">
    <location>
        <begin position="52"/>
        <end position="84"/>
    </location>
</feature>
<evidence type="ECO:0000256" key="1">
    <source>
        <dbReference type="SAM" id="MobiDB-lite"/>
    </source>
</evidence>
<proteinExistence type="predicted"/>
<evidence type="ECO:0000313" key="2">
    <source>
        <dbReference type="EMBL" id="PVH33947.1"/>
    </source>
</evidence>
<reference evidence="2" key="1">
    <citation type="submission" date="2018-04" db="EMBL/GenBank/DDBJ databases">
        <title>WGS assembly of Panicum hallii.</title>
        <authorList>
            <person name="Lovell J."/>
            <person name="Jenkins J."/>
            <person name="Lowry D."/>
            <person name="Mamidi S."/>
            <person name="Sreedasyam A."/>
            <person name="Weng X."/>
            <person name="Barry K."/>
            <person name="Bonette J."/>
            <person name="Campitelli B."/>
            <person name="Daum C."/>
            <person name="Gordon S."/>
            <person name="Gould B."/>
            <person name="Lipzen A."/>
            <person name="Macqueen A."/>
            <person name="Palacio-Mejia J."/>
            <person name="Plott C."/>
            <person name="Shakirov E."/>
            <person name="Shu S."/>
            <person name="Yoshinaga Y."/>
            <person name="Zane M."/>
            <person name="Rokhsar D."/>
            <person name="Grimwood J."/>
            <person name="Schmutz J."/>
            <person name="Juenger T."/>
        </authorList>
    </citation>
    <scope>NUCLEOTIDE SEQUENCE [LARGE SCALE GENOMIC DNA]</scope>
    <source>
        <strain evidence="2">FIL2</strain>
    </source>
</reference>
<dbReference type="Gramene" id="PVH33947">
    <property type="protein sequence ID" value="PVH33947"/>
    <property type="gene ID" value="PAHAL_8G108500"/>
</dbReference>
<feature type="region of interest" description="Disordered" evidence="1">
    <location>
        <begin position="11"/>
        <end position="100"/>
    </location>
</feature>